<evidence type="ECO:0000313" key="2">
    <source>
        <dbReference type="EMBL" id="CZR62349.1"/>
    </source>
</evidence>
<name>A0A1L7XBF0_9HELO</name>
<evidence type="ECO:0000313" key="3">
    <source>
        <dbReference type="Proteomes" id="UP000184330"/>
    </source>
</evidence>
<organism evidence="2 3">
    <name type="scientific">Phialocephala subalpina</name>
    <dbReference type="NCBI Taxonomy" id="576137"/>
    <lineage>
        <taxon>Eukaryota</taxon>
        <taxon>Fungi</taxon>
        <taxon>Dikarya</taxon>
        <taxon>Ascomycota</taxon>
        <taxon>Pezizomycotina</taxon>
        <taxon>Leotiomycetes</taxon>
        <taxon>Helotiales</taxon>
        <taxon>Mollisiaceae</taxon>
        <taxon>Phialocephala</taxon>
        <taxon>Phialocephala fortinii species complex</taxon>
    </lineage>
</organism>
<keyword evidence="3" id="KW-1185">Reference proteome</keyword>
<dbReference type="OrthoDB" id="5324692at2759"/>
<evidence type="ECO:0000256" key="1">
    <source>
        <dbReference type="SAM" id="MobiDB-lite"/>
    </source>
</evidence>
<feature type="compositionally biased region" description="Polar residues" evidence="1">
    <location>
        <begin position="19"/>
        <end position="34"/>
    </location>
</feature>
<dbReference type="EMBL" id="FJOG01000020">
    <property type="protein sequence ID" value="CZR62349.1"/>
    <property type="molecule type" value="Genomic_DNA"/>
</dbReference>
<accession>A0A1L7XBF0</accession>
<feature type="region of interest" description="Disordered" evidence="1">
    <location>
        <begin position="14"/>
        <end position="34"/>
    </location>
</feature>
<gene>
    <name evidence="2" type="ORF">PAC_12246</name>
</gene>
<dbReference type="AlphaFoldDB" id="A0A1L7XBF0"/>
<reference evidence="2 3" key="1">
    <citation type="submission" date="2016-03" db="EMBL/GenBank/DDBJ databases">
        <authorList>
            <person name="Ploux O."/>
        </authorList>
    </citation>
    <scope>NUCLEOTIDE SEQUENCE [LARGE SCALE GENOMIC DNA]</scope>
    <source>
        <strain evidence="2 3">UAMH 11012</strain>
    </source>
</reference>
<protein>
    <submittedName>
        <fullName evidence="2">Uncharacterized protein</fullName>
    </submittedName>
</protein>
<sequence>MDGTIDGVANQLRGIDLSSPGQQNQHSNPATQNQHYQHTQLAVSHQWPTVQQYQLLELRSLRRTFPVPQSVACLADDGARTTTVQFYQWVIDDGSPGPFIVCSVCYETKIGPHASIASEFAAAPTNDSYLLYCSLRYPSVRDFLSQCISTNSMETFKIFARYLATLAPCFRHKSTSAGPIYLMRGNEVPLFATCPTCFELYIRHTVFEEQFEITIYAEKIEWHCWIGCPNTTSTTVGPPFFRGLLVDELKKIHPKWDNFVSQVETRLQIPPCSGLERPVKPVLDTRGQRLVFVETDGGPNHICSACYFDHLAYTWFAEAWKPSQLADERVGKVTCKLGGQYSKVAMMVSLKRQDVGVWREAVDKAEKLPKCLGQRGIDEAELAKESKQCSPSLTSISDAKYFEKSSAWRGRRLRLALGHGFGSKEWEALKDEAAFMNEENQQSPACGGRDRGFIRISKRKWFGRIKSDPLNHGNATIVICEECFGFAARDLQYNSLFGQDLTKIAYNRAGTMGVVCQSYTNLARSYITAAAQSGDLDPWARLWVYRHEAKKAIDATES</sequence>
<proteinExistence type="predicted"/>
<dbReference type="Proteomes" id="UP000184330">
    <property type="component" value="Unassembled WGS sequence"/>
</dbReference>